<dbReference type="GO" id="GO:0003700">
    <property type="term" value="F:DNA-binding transcription factor activity"/>
    <property type="evidence" value="ECO:0007669"/>
    <property type="project" value="InterPro"/>
</dbReference>
<keyword evidence="1" id="KW-0238">DNA-binding</keyword>
<dbReference type="AlphaFoldDB" id="A0AAD0NRB2"/>
<dbReference type="CDD" id="cd00592">
    <property type="entry name" value="HTH_MerR-like"/>
    <property type="match status" value="1"/>
</dbReference>
<dbReference type="SUPFAM" id="SSF46955">
    <property type="entry name" value="Putative DNA-binding domain"/>
    <property type="match status" value="1"/>
</dbReference>
<accession>A0AAD0NRB2</accession>
<protein>
    <recommendedName>
        <fullName evidence="2">HTH merR-type domain-containing protein</fullName>
    </recommendedName>
</protein>
<dbReference type="Gene3D" id="1.10.1660.10">
    <property type="match status" value="1"/>
</dbReference>
<dbReference type="InterPro" id="IPR000551">
    <property type="entry name" value="MerR-type_HTH_dom"/>
</dbReference>
<evidence type="ECO:0000313" key="4">
    <source>
        <dbReference type="Proteomes" id="UP000244903"/>
    </source>
</evidence>
<dbReference type="SMART" id="SM00422">
    <property type="entry name" value="HTH_MERR"/>
    <property type="match status" value="1"/>
</dbReference>
<name>A0AAD0NRB2_9ACTN</name>
<proteinExistence type="predicted"/>
<dbReference type="InterPro" id="IPR009061">
    <property type="entry name" value="DNA-bd_dom_put_sf"/>
</dbReference>
<gene>
    <name evidence="3" type="ORF">A6048_11290</name>
</gene>
<dbReference type="GO" id="GO:0003677">
    <property type="term" value="F:DNA binding"/>
    <property type="evidence" value="ECO:0007669"/>
    <property type="project" value="UniProtKB-KW"/>
</dbReference>
<feature type="domain" description="HTH merR-type" evidence="2">
    <location>
        <begin position="1"/>
        <end position="69"/>
    </location>
</feature>
<sequence length="262" mass="28413">MRIGEIARLTGVSARSIRHYHRSGVLAEPPRTTGGYREYDVTALVRISRIAFLSDSGVPLREISALLETAPGSMADDLAAVRSGIDTRIAALTRQRERLDLIAQRAADGLPLGLLPEPVSRALDLCRYAVPDDPDLTALLDREQDLLDLLALNGDFPVQLTASYTAIAFDAGRRTRYLDLLAGFHRIEGRRPSEVEPQIADLVDALLADQDLRALVAGVPAEPGDEHDAADATHGPTLEQLLPDPAQREVVRRLLAASGVRP</sequence>
<evidence type="ECO:0000313" key="3">
    <source>
        <dbReference type="EMBL" id="AWH95983.1"/>
    </source>
</evidence>
<dbReference type="InterPro" id="IPR047057">
    <property type="entry name" value="MerR_fam"/>
</dbReference>
<reference evidence="3 4" key="1">
    <citation type="submission" date="2016-04" db="EMBL/GenBank/DDBJ databases">
        <title>Complete genome sequence of the haloalkaliphilic hydrocarbon-degrading bacterium Dietzia psychralcaliphila ILA-1T, isolated from a drain of a fish product-processing plant.</title>
        <authorList>
            <person name="Zhao J."/>
            <person name="Hu B."/>
            <person name="Geng S."/>
            <person name="Nie Y."/>
            <person name="Tang Y."/>
        </authorList>
    </citation>
    <scope>NUCLEOTIDE SEQUENCE [LARGE SCALE GENOMIC DNA]</scope>
    <source>
        <strain evidence="3 4">ILA-1</strain>
    </source>
</reference>
<dbReference type="PANTHER" id="PTHR30204:SF93">
    <property type="entry name" value="HTH MERR-TYPE DOMAIN-CONTAINING PROTEIN"/>
    <property type="match status" value="1"/>
</dbReference>
<organism evidence="3 4">
    <name type="scientific">Dietzia psychralcaliphila</name>
    <dbReference type="NCBI Taxonomy" id="139021"/>
    <lineage>
        <taxon>Bacteria</taxon>
        <taxon>Bacillati</taxon>
        <taxon>Actinomycetota</taxon>
        <taxon>Actinomycetes</taxon>
        <taxon>Mycobacteriales</taxon>
        <taxon>Dietziaceae</taxon>
        <taxon>Dietzia</taxon>
    </lineage>
</organism>
<dbReference type="PRINTS" id="PR00040">
    <property type="entry name" value="HTHMERR"/>
</dbReference>
<dbReference type="PANTHER" id="PTHR30204">
    <property type="entry name" value="REDOX-CYCLING DRUG-SENSING TRANSCRIPTIONAL ACTIVATOR SOXR"/>
    <property type="match status" value="1"/>
</dbReference>
<dbReference type="PROSITE" id="PS50937">
    <property type="entry name" value="HTH_MERR_2"/>
    <property type="match status" value="1"/>
</dbReference>
<evidence type="ECO:0000256" key="1">
    <source>
        <dbReference type="ARBA" id="ARBA00023125"/>
    </source>
</evidence>
<dbReference type="KEGG" id="dpc:A6048_11290"/>
<dbReference type="EMBL" id="CP015453">
    <property type="protein sequence ID" value="AWH95983.1"/>
    <property type="molecule type" value="Genomic_DNA"/>
</dbReference>
<dbReference type="Proteomes" id="UP000244903">
    <property type="component" value="Chromosome"/>
</dbReference>
<dbReference type="RefSeq" id="WP_107746570.1">
    <property type="nucleotide sequence ID" value="NZ_CP015453.1"/>
</dbReference>
<keyword evidence="4" id="KW-1185">Reference proteome</keyword>
<evidence type="ECO:0000259" key="2">
    <source>
        <dbReference type="PROSITE" id="PS50937"/>
    </source>
</evidence>
<dbReference type="Pfam" id="PF13411">
    <property type="entry name" value="MerR_1"/>
    <property type="match status" value="1"/>
</dbReference>